<dbReference type="EMBL" id="JACGWN010000011">
    <property type="protein sequence ID" value="KAL0422543.1"/>
    <property type="molecule type" value="Genomic_DNA"/>
</dbReference>
<gene>
    <name evidence="2" type="ORF">Slati_3277200</name>
</gene>
<organism evidence="2">
    <name type="scientific">Sesamum latifolium</name>
    <dbReference type="NCBI Taxonomy" id="2727402"/>
    <lineage>
        <taxon>Eukaryota</taxon>
        <taxon>Viridiplantae</taxon>
        <taxon>Streptophyta</taxon>
        <taxon>Embryophyta</taxon>
        <taxon>Tracheophyta</taxon>
        <taxon>Spermatophyta</taxon>
        <taxon>Magnoliopsida</taxon>
        <taxon>eudicotyledons</taxon>
        <taxon>Gunneridae</taxon>
        <taxon>Pentapetalae</taxon>
        <taxon>asterids</taxon>
        <taxon>lamiids</taxon>
        <taxon>Lamiales</taxon>
        <taxon>Pedaliaceae</taxon>
        <taxon>Sesamum</taxon>
    </lineage>
</organism>
<comment type="caution">
    <text evidence="2">The sequence shown here is derived from an EMBL/GenBank/DDBJ whole genome shotgun (WGS) entry which is preliminary data.</text>
</comment>
<dbReference type="AlphaFoldDB" id="A0AAW2V0B2"/>
<sequence>MTAKECRRKAEERPRPSPPPPTATLCSNSGISRLLRQPPLPFSSCDRHSPVLTALGPQSLVSLGIS</sequence>
<reference evidence="2" key="2">
    <citation type="journal article" date="2024" name="Plant">
        <title>Genomic evolution and insights into agronomic trait innovations of Sesamum species.</title>
        <authorList>
            <person name="Miao H."/>
            <person name="Wang L."/>
            <person name="Qu L."/>
            <person name="Liu H."/>
            <person name="Sun Y."/>
            <person name="Le M."/>
            <person name="Wang Q."/>
            <person name="Wei S."/>
            <person name="Zheng Y."/>
            <person name="Lin W."/>
            <person name="Duan Y."/>
            <person name="Cao H."/>
            <person name="Xiong S."/>
            <person name="Wang X."/>
            <person name="Wei L."/>
            <person name="Li C."/>
            <person name="Ma Q."/>
            <person name="Ju M."/>
            <person name="Zhao R."/>
            <person name="Li G."/>
            <person name="Mu C."/>
            <person name="Tian Q."/>
            <person name="Mei H."/>
            <person name="Zhang T."/>
            <person name="Gao T."/>
            <person name="Zhang H."/>
        </authorList>
    </citation>
    <scope>NUCLEOTIDE SEQUENCE</scope>
    <source>
        <strain evidence="2">KEN1</strain>
    </source>
</reference>
<protein>
    <submittedName>
        <fullName evidence="2">Uncharacterized protein</fullName>
    </submittedName>
</protein>
<evidence type="ECO:0000313" key="2">
    <source>
        <dbReference type="EMBL" id="KAL0422543.1"/>
    </source>
</evidence>
<reference evidence="2" key="1">
    <citation type="submission" date="2020-06" db="EMBL/GenBank/DDBJ databases">
        <authorList>
            <person name="Li T."/>
            <person name="Hu X."/>
            <person name="Zhang T."/>
            <person name="Song X."/>
            <person name="Zhang H."/>
            <person name="Dai N."/>
            <person name="Sheng W."/>
            <person name="Hou X."/>
            <person name="Wei L."/>
        </authorList>
    </citation>
    <scope>NUCLEOTIDE SEQUENCE</scope>
    <source>
        <strain evidence="2">KEN1</strain>
        <tissue evidence="2">Leaf</tissue>
    </source>
</reference>
<feature type="region of interest" description="Disordered" evidence="1">
    <location>
        <begin position="1"/>
        <end position="28"/>
    </location>
</feature>
<proteinExistence type="predicted"/>
<name>A0AAW2V0B2_9LAMI</name>
<evidence type="ECO:0000256" key="1">
    <source>
        <dbReference type="SAM" id="MobiDB-lite"/>
    </source>
</evidence>
<accession>A0AAW2V0B2</accession>
<feature type="compositionally biased region" description="Basic and acidic residues" evidence="1">
    <location>
        <begin position="1"/>
        <end position="15"/>
    </location>
</feature>